<dbReference type="PANTHER" id="PTHR43968">
    <property type="match status" value="1"/>
</dbReference>
<dbReference type="PROSITE" id="PS50405">
    <property type="entry name" value="GST_CTER"/>
    <property type="match status" value="1"/>
</dbReference>
<evidence type="ECO:0000313" key="2">
    <source>
        <dbReference type="Proteomes" id="UP000483672"/>
    </source>
</evidence>
<dbReference type="InterPro" id="IPR036249">
    <property type="entry name" value="Thioredoxin-like_sf"/>
</dbReference>
<dbReference type="SUPFAM" id="SSF52833">
    <property type="entry name" value="Thioredoxin-like"/>
    <property type="match status" value="1"/>
</dbReference>
<dbReference type="InterPro" id="IPR004045">
    <property type="entry name" value="Glutathione_S-Trfase_N"/>
</dbReference>
<dbReference type="SFLD" id="SFLDG00358">
    <property type="entry name" value="Main_(cytGST)"/>
    <property type="match status" value="1"/>
</dbReference>
<dbReference type="Pfam" id="PF13409">
    <property type="entry name" value="GST_N_2"/>
    <property type="match status" value="1"/>
</dbReference>
<dbReference type="SUPFAM" id="SSF47616">
    <property type="entry name" value="GST C-terminal domain-like"/>
    <property type="match status" value="1"/>
</dbReference>
<dbReference type="SFLD" id="SFLDS00019">
    <property type="entry name" value="Glutathione_Transferase_(cytos"/>
    <property type="match status" value="1"/>
</dbReference>
<dbReference type="Proteomes" id="UP000483672">
    <property type="component" value="Unassembled WGS sequence"/>
</dbReference>
<organism evidence="1 2">
    <name type="scientific">Orbilia oligospora</name>
    <name type="common">Nematode-trapping fungus</name>
    <name type="synonym">Arthrobotrys oligospora</name>
    <dbReference type="NCBI Taxonomy" id="2813651"/>
    <lineage>
        <taxon>Eukaryota</taxon>
        <taxon>Fungi</taxon>
        <taxon>Dikarya</taxon>
        <taxon>Ascomycota</taxon>
        <taxon>Pezizomycotina</taxon>
        <taxon>Orbiliomycetes</taxon>
        <taxon>Orbiliales</taxon>
        <taxon>Orbiliaceae</taxon>
        <taxon>Orbilia</taxon>
    </lineage>
</organism>
<dbReference type="PANTHER" id="PTHR43968:SF6">
    <property type="entry name" value="GLUTATHIONE S-TRANSFERASE OMEGA"/>
    <property type="match status" value="1"/>
</dbReference>
<accession>A0A6G1MKE4</accession>
<evidence type="ECO:0000313" key="1">
    <source>
        <dbReference type="EMBL" id="KAF3219337.1"/>
    </source>
</evidence>
<name>A0A6G1MKE4_ORBOL</name>
<dbReference type="GO" id="GO:0005737">
    <property type="term" value="C:cytoplasm"/>
    <property type="evidence" value="ECO:0007669"/>
    <property type="project" value="TreeGrafter"/>
</dbReference>
<comment type="caution">
    <text evidence="1">The sequence shown here is derived from an EMBL/GenBank/DDBJ whole genome shotgun (WGS) entry which is preliminary data.</text>
</comment>
<dbReference type="InterPro" id="IPR040079">
    <property type="entry name" value="Glutathione_S-Trfase"/>
</dbReference>
<proteinExistence type="predicted"/>
<dbReference type="InterPro" id="IPR036282">
    <property type="entry name" value="Glutathione-S-Trfase_C_sf"/>
</dbReference>
<dbReference type="AlphaFoldDB" id="A0A6G1MKE4"/>
<reference evidence="1 2" key="1">
    <citation type="submission" date="2019-06" db="EMBL/GenBank/DDBJ databases">
        <authorList>
            <person name="Palmer J.M."/>
        </authorList>
    </citation>
    <scope>NUCLEOTIDE SEQUENCE [LARGE SCALE GENOMIC DNA]</scope>
    <source>
        <strain evidence="1 2">TWF191</strain>
    </source>
</reference>
<protein>
    <submittedName>
        <fullName evidence="1">Uncharacterized protein</fullName>
    </submittedName>
</protein>
<dbReference type="Gene3D" id="1.20.1050.10">
    <property type="match status" value="1"/>
</dbReference>
<dbReference type="InterPro" id="IPR050983">
    <property type="entry name" value="GST_Omega/HSP26"/>
</dbReference>
<sequence>MSSSSTTTEKIQKTYHTKATGNALLTVEEHSHPVELKLYGGCFCPFVQVNHLYIPLLVAIIGSRSSKLNLNPLEASLDRLRAFGVDPYKKPKELLDVNPRGLVPALVHGGWGCYESTVLMEYVDDISEKKLLPEDPKQKAYSRLWADHISRNIVPTFYRYLQAQEVEKQAEYGKEFEKQVSFPTAVLIGPNLGTKYPALMHVDSQVNTLLEAADPKGPFFAGTKLSFVDVMVAPWILRCPRVLQPYRGWQPPSEDSRFSRYISALESERSVKVTTSDEELYLDSYERYAENRPNTSQVAKAINEGRGLP</sequence>
<dbReference type="Gene3D" id="3.40.30.10">
    <property type="entry name" value="Glutaredoxin"/>
    <property type="match status" value="1"/>
</dbReference>
<gene>
    <name evidence="1" type="ORF">TWF191_007884</name>
</gene>
<dbReference type="InterPro" id="IPR010987">
    <property type="entry name" value="Glutathione-S-Trfase_C-like"/>
</dbReference>
<dbReference type="EMBL" id="WIPF01000050">
    <property type="protein sequence ID" value="KAF3219337.1"/>
    <property type="molecule type" value="Genomic_DNA"/>
</dbReference>